<evidence type="ECO:0008006" key="3">
    <source>
        <dbReference type="Google" id="ProtNLM"/>
    </source>
</evidence>
<organism evidence="1 2">
    <name type="scientific">Imtechella halotolerans K1</name>
    <dbReference type="NCBI Taxonomy" id="946077"/>
    <lineage>
        <taxon>Bacteria</taxon>
        <taxon>Pseudomonadati</taxon>
        <taxon>Bacteroidota</taxon>
        <taxon>Flavobacteriia</taxon>
        <taxon>Flavobacteriales</taxon>
        <taxon>Flavobacteriaceae</taxon>
        <taxon>Imtechella</taxon>
    </lineage>
</organism>
<evidence type="ECO:0000313" key="1">
    <source>
        <dbReference type="EMBL" id="EID76136.1"/>
    </source>
</evidence>
<evidence type="ECO:0000313" key="2">
    <source>
        <dbReference type="Proteomes" id="UP000005938"/>
    </source>
</evidence>
<dbReference type="AlphaFoldDB" id="I0WIC0"/>
<dbReference type="OrthoDB" id="594666at2"/>
<dbReference type="RefSeq" id="WP_008237815.1">
    <property type="nucleotide sequence ID" value="NZ_AJJU01000003.1"/>
</dbReference>
<dbReference type="Proteomes" id="UP000005938">
    <property type="component" value="Unassembled WGS sequence"/>
</dbReference>
<dbReference type="PATRIC" id="fig|946077.3.peg.876"/>
<sequence>MNVSQFTYLLQKPETISAEQTRELEIIIREYPYFQAARALQLKGLRLQDSFQYNQTLKTTAAYTSDRSVLFDFITSKNFEQHEISKKIAEQQLQLKEIEVDSEEIRAIHFDTSEDRIKEAEAILDPDIFQPVLSKATEELQNLKDEENMGVASSENNIGSTPESILQLGKPLTFTSEERHSFTEWLQLTRIQPIERETETTTNNVQSGSDEKEKKFGLIDKFLKTNPKIEPKVDNSPTINLAKEFLVEKSQLMTETLAKVYLEQKKYKKAIQAYQILILKYPEKSGFFADQIKAIKKIQQNN</sequence>
<dbReference type="STRING" id="946077.W5A_04299"/>
<protein>
    <recommendedName>
        <fullName evidence="3">Tetratricopeptide repeat protein</fullName>
    </recommendedName>
</protein>
<proteinExistence type="predicted"/>
<dbReference type="EMBL" id="AJJU01000003">
    <property type="protein sequence ID" value="EID76136.1"/>
    <property type="molecule type" value="Genomic_DNA"/>
</dbReference>
<reference evidence="1 2" key="1">
    <citation type="journal article" date="2012" name="J. Bacteriol.">
        <title>Genome Sequence of the Halotolerant Bacterium Imtechella halotolerans K1T.</title>
        <authorList>
            <person name="Kumar S."/>
            <person name="Vikram S."/>
            <person name="Subramanian S."/>
            <person name="Raghava G.P."/>
            <person name="Pinnaka A.K."/>
        </authorList>
    </citation>
    <scope>NUCLEOTIDE SEQUENCE [LARGE SCALE GENOMIC DNA]</scope>
    <source>
        <strain evidence="1 2">K1</strain>
    </source>
</reference>
<dbReference type="eggNOG" id="ENOG502Z7TA">
    <property type="taxonomic scope" value="Bacteria"/>
</dbReference>
<gene>
    <name evidence="1" type="ORF">W5A_04299</name>
</gene>
<name>I0WIC0_9FLAO</name>
<keyword evidence="2" id="KW-1185">Reference proteome</keyword>
<accession>I0WIC0</accession>
<comment type="caution">
    <text evidence="1">The sequence shown here is derived from an EMBL/GenBank/DDBJ whole genome shotgun (WGS) entry which is preliminary data.</text>
</comment>